<comment type="caution">
    <text evidence="7">The sequence shown here is derived from an EMBL/GenBank/DDBJ whole genome shotgun (WGS) entry which is preliminary data.</text>
</comment>
<keyword evidence="8" id="KW-1185">Reference proteome</keyword>
<feature type="chain" id="PRO_5044960925" description="S-protein homolog" evidence="6">
    <location>
        <begin position="31"/>
        <end position="131"/>
    </location>
</feature>
<comment type="similarity">
    <text evidence="2 6">Belongs to the plant self-incompatibility (S1) protein family.</text>
</comment>
<name>A0ABU6XUE1_9FABA</name>
<evidence type="ECO:0000313" key="7">
    <source>
        <dbReference type="EMBL" id="MED6201852.1"/>
    </source>
</evidence>
<keyword evidence="4 6" id="KW-0964">Secreted</keyword>
<keyword evidence="3 6" id="KW-0713">Self-incompatibility</keyword>
<gene>
    <name evidence="7" type="ORF">PIB30_099264</name>
</gene>
<organism evidence="7 8">
    <name type="scientific">Stylosanthes scabra</name>
    <dbReference type="NCBI Taxonomy" id="79078"/>
    <lineage>
        <taxon>Eukaryota</taxon>
        <taxon>Viridiplantae</taxon>
        <taxon>Streptophyta</taxon>
        <taxon>Embryophyta</taxon>
        <taxon>Tracheophyta</taxon>
        <taxon>Spermatophyta</taxon>
        <taxon>Magnoliopsida</taxon>
        <taxon>eudicotyledons</taxon>
        <taxon>Gunneridae</taxon>
        <taxon>Pentapetalae</taxon>
        <taxon>rosids</taxon>
        <taxon>fabids</taxon>
        <taxon>Fabales</taxon>
        <taxon>Fabaceae</taxon>
        <taxon>Papilionoideae</taxon>
        <taxon>50 kb inversion clade</taxon>
        <taxon>dalbergioids sensu lato</taxon>
        <taxon>Dalbergieae</taxon>
        <taxon>Pterocarpus clade</taxon>
        <taxon>Stylosanthes</taxon>
    </lineage>
</organism>
<dbReference type="Proteomes" id="UP001341840">
    <property type="component" value="Unassembled WGS sequence"/>
</dbReference>
<evidence type="ECO:0000256" key="5">
    <source>
        <dbReference type="ARBA" id="ARBA00022729"/>
    </source>
</evidence>
<sequence length="131" mass="14542">MRTSLPPKRVVSLSMIIVTLIAFKFNVGYGDDDTPPSIVINVYNRLSNSEELVVDCKTLSRDLGIQKIPVNQAWIIKFTKFSNQLFKCTFAWGNESHGFDIFAASRDIGSVFNWDIHESGPCGQADGGPTK</sequence>
<proteinExistence type="inferred from homology"/>
<dbReference type="Pfam" id="PF05938">
    <property type="entry name" value="Self-incomp_S1"/>
    <property type="match status" value="1"/>
</dbReference>
<accession>A0ABU6XUE1</accession>
<evidence type="ECO:0000256" key="4">
    <source>
        <dbReference type="ARBA" id="ARBA00022525"/>
    </source>
</evidence>
<protein>
    <recommendedName>
        <fullName evidence="6">S-protein homolog</fullName>
    </recommendedName>
</protein>
<comment type="subcellular location">
    <subcellularLocation>
        <location evidence="1 6">Secreted</location>
    </subcellularLocation>
</comment>
<evidence type="ECO:0000256" key="1">
    <source>
        <dbReference type="ARBA" id="ARBA00004613"/>
    </source>
</evidence>
<evidence type="ECO:0000256" key="6">
    <source>
        <dbReference type="RuleBase" id="RU367044"/>
    </source>
</evidence>
<dbReference type="PANTHER" id="PTHR31232">
    <property type="match status" value="1"/>
</dbReference>
<feature type="signal peptide" evidence="6">
    <location>
        <begin position="1"/>
        <end position="30"/>
    </location>
</feature>
<dbReference type="PANTHER" id="PTHR31232:SF149">
    <property type="entry name" value="S-PROTEIN HOMOLOG"/>
    <property type="match status" value="1"/>
</dbReference>
<evidence type="ECO:0000313" key="8">
    <source>
        <dbReference type="Proteomes" id="UP001341840"/>
    </source>
</evidence>
<feature type="non-terminal residue" evidence="7">
    <location>
        <position position="131"/>
    </location>
</feature>
<reference evidence="7 8" key="1">
    <citation type="journal article" date="2023" name="Plants (Basel)">
        <title>Bridging the Gap: Combining Genomics and Transcriptomics Approaches to Understand Stylosanthes scabra, an Orphan Legume from the Brazilian Caatinga.</title>
        <authorList>
            <person name="Ferreira-Neto J.R.C."/>
            <person name="da Silva M.D."/>
            <person name="Binneck E."/>
            <person name="de Melo N.F."/>
            <person name="da Silva R.H."/>
            <person name="de Melo A.L.T.M."/>
            <person name="Pandolfi V."/>
            <person name="Bustamante F.O."/>
            <person name="Brasileiro-Vidal A.C."/>
            <person name="Benko-Iseppon A.M."/>
        </authorList>
    </citation>
    <scope>NUCLEOTIDE SEQUENCE [LARGE SCALE GENOMIC DNA]</scope>
    <source>
        <tissue evidence="7">Leaves</tissue>
    </source>
</reference>
<dbReference type="InterPro" id="IPR010264">
    <property type="entry name" value="Self-incomp_S1"/>
</dbReference>
<evidence type="ECO:0000256" key="2">
    <source>
        <dbReference type="ARBA" id="ARBA00005581"/>
    </source>
</evidence>
<keyword evidence="5 6" id="KW-0732">Signal</keyword>
<evidence type="ECO:0000256" key="3">
    <source>
        <dbReference type="ARBA" id="ARBA00022471"/>
    </source>
</evidence>
<dbReference type="EMBL" id="JASCZI010214080">
    <property type="protein sequence ID" value="MED6201852.1"/>
    <property type="molecule type" value="Genomic_DNA"/>
</dbReference>